<proteinExistence type="predicted"/>
<protein>
    <submittedName>
        <fullName evidence="1">Uncharacterized protein</fullName>
    </submittedName>
</protein>
<reference evidence="1 2" key="1">
    <citation type="submission" date="2017-02" db="EMBL/GenBank/DDBJ databases">
        <authorList>
            <person name="Peterson S.W."/>
        </authorList>
    </citation>
    <scope>NUCLEOTIDE SEQUENCE [LARGE SCALE GENOMIC DNA]</scope>
    <source>
        <strain evidence="1 2">CECT 9189</strain>
    </source>
</reference>
<gene>
    <name evidence="1" type="ORF">CZ814_03750</name>
</gene>
<evidence type="ECO:0000313" key="2">
    <source>
        <dbReference type="Proteomes" id="UP000191116"/>
    </source>
</evidence>
<dbReference type="Proteomes" id="UP000191116">
    <property type="component" value="Unassembled WGS sequence"/>
</dbReference>
<dbReference type="RefSeq" id="WP_080176423.1">
    <property type="nucleotide sequence ID" value="NZ_AP024858.1"/>
</dbReference>
<evidence type="ECO:0000313" key="1">
    <source>
        <dbReference type="EMBL" id="SKA56430.1"/>
    </source>
</evidence>
<dbReference type="OrthoDB" id="5825091at2"/>
<sequence length="96" mass="11184">MVKKRERITDQQKIDAFARGAEINVITKETAVKREKKFKRVTFSLTEYEDQLIDDLSLTVRSFRCNRSQVVKAALALLAEQDEKTLCSYLEKQNEN</sequence>
<dbReference type="AlphaFoldDB" id="A0A1T4UUS8"/>
<organism evidence="1 2">
    <name type="scientific">Photobacterium toruni</name>
    <dbReference type="NCBI Taxonomy" id="1935446"/>
    <lineage>
        <taxon>Bacteria</taxon>
        <taxon>Pseudomonadati</taxon>
        <taxon>Pseudomonadota</taxon>
        <taxon>Gammaproteobacteria</taxon>
        <taxon>Vibrionales</taxon>
        <taxon>Vibrionaceae</taxon>
        <taxon>Photobacterium</taxon>
    </lineage>
</organism>
<name>A0A1T4UUS8_9GAMM</name>
<dbReference type="EMBL" id="FUWP01000034">
    <property type="protein sequence ID" value="SKA56430.1"/>
    <property type="molecule type" value="Genomic_DNA"/>
</dbReference>
<accession>A0A1T4UUS8</accession>